<dbReference type="PANTHER" id="PTHR24216:SF65">
    <property type="entry name" value="PAXILLIN-LIKE PROTEIN 1"/>
    <property type="match status" value="1"/>
</dbReference>
<dbReference type="Pfam" id="PF00041">
    <property type="entry name" value="fn3"/>
    <property type="match status" value="1"/>
</dbReference>
<dbReference type="GO" id="GO:0005925">
    <property type="term" value="C:focal adhesion"/>
    <property type="evidence" value="ECO:0007669"/>
    <property type="project" value="UniProtKB-SubCell"/>
</dbReference>
<proteinExistence type="predicted"/>
<feature type="domain" description="Fibronectin type-III" evidence="3">
    <location>
        <begin position="472"/>
        <end position="577"/>
    </location>
</feature>
<evidence type="ECO:0000313" key="5">
    <source>
        <dbReference type="Proteomes" id="UP001219934"/>
    </source>
</evidence>
<evidence type="ECO:0000313" key="4">
    <source>
        <dbReference type="EMBL" id="KAJ4941988.1"/>
    </source>
</evidence>
<comment type="caution">
    <text evidence="4">The sequence shown here is derived from an EMBL/GenBank/DDBJ whole genome shotgun (WGS) entry which is preliminary data.</text>
</comment>
<feature type="compositionally biased region" description="Low complexity" evidence="2">
    <location>
        <begin position="768"/>
        <end position="791"/>
    </location>
</feature>
<name>A0AAD6BFK2_9TELE</name>
<dbReference type="Pfam" id="PF25552">
    <property type="entry name" value="LIFR_D4"/>
    <property type="match status" value="1"/>
</dbReference>
<comment type="subcellular location">
    <subcellularLocation>
        <location evidence="1">Cell junction</location>
        <location evidence="1">Focal adhesion</location>
    </subcellularLocation>
</comment>
<dbReference type="InterPro" id="IPR013783">
    <property type="entry name" value="Ig-like_fold"/>
</dbReference>
<dbReference type="InterPro" id="IPR003961">
    <property type="entry name" value="FN3_dom"/>
</dbReference>
<dbReference type="CDD" id="cd00063">
    <property type="entry name" value="FN3"/>
    <property type="match status" value="1"/>
</dbReference>
<dbReference type="PANTHER" id="PTHR24216">
    <property type="entry name" value="PAXILLIN-RELATED"/>
    <property type="match status" value="1"/>
</dbReference>
<reference evidence="4" key="1">
    <citation type="submission" date="2022-11" db="EMBL/GenBank/DDBJ databases">
        <title>Chromosome-level genome of Pogonophryne albipinna.</title>
        <authorList>
            <person name="Jo E."/>
        </authorList>
    </citation>
    <scope>NUCLEOTIDE SEQUENCE</scope>
    <source>
        <strain evidence="4">SGF0006</strain>
        <tissue evidence="4">Muscle</tissue>
    </source>
</reference>
<sequence>MAHCFFFKHFCIERCLSFIIYFIDLLGLYFIFSEDHSGCCFNSGGQPPSPRITHLQALGDQQSLLVNWMVNNSSLVGDIYEIQIGRTENHTVIYNVRTQAKDKTRIFPNYRVLRENSSAMFCCVPPRGVHITSMSFNHSKYPLMSIGAGVKAITVHNLKIPTKPSNISCVTSDMTSVSCTWDSGRKRDENDRNTQTRTLHIENSDQPPINCEQSSCTFPVIPNLKEYNIRVVVKDLLGEETESYSFNISDRVSPVVELERVSLGATHTTVSWIVHGNLTRLNLLCQVTADPGSATKLRCNSVSGRCKVTLEYLLPNTPYSTRVRCSVDGRLWGEWTKPRSFKTYPLVTLDVWRRMKQLSDPNSRQVTLLWTHDVPDSAATIKGFMVQWSQGSLNWTERKDSGQTQAQVSINLGQYDFTVRALLHSGSAIPAHIIIPQKDIDEILPVKRRLSSSPAGFNLTWDELDTVTCGYTVEWCILGNASTSSSVTLEWSYNEDDPAHTAFITGYLVTGQEAGTDTPPGHVANLFNVSVADPRRKSVTIEGLQQDHKYLFYVSALTKGGPGQSTSITIRTNTNYSAHLAKILTPMLLLLGCIIALWPQRKILKSGLREMFAYPSGMNIKTPELDSFLHETGERLQALKVEECSTCDIEILNSRPLLKETSALRDPAPLNPPPSPAPQNPPPSPAPQNPPPSPAPQNPPPSPAPQNPPPSPAPQNPPPSPAPLNPPPPPAPLNAPPSPAPLNAPPSPAPLNAPPSPAPLNAPPSPAPLNAQPSPAPLNIPSSPAPQSSAPITSLSSVLLETGYCPQSVTVLRDRPDVQQMTCINNNNTFYHTVEEDSSEAQQLMFSEIKSSFEPSDSVHDLCSVIYGYISNNTL</sequence>
<evidence type="ECO:0000256" key="1">
    <source>
        <dbReference type="ARBA" id="ARBA00004246"/>
    </source>
</evidence>
<dbReference type="Proteomes" id="UP001219934">
    <property type="component" value="Unassembled WGS sequence"/>
</dbReference>
<feature type="domain" description="Fibronectin type-III" evidence="3">
    <location>
        <begin position="251"/>
        <end position="346"/>
    </location>
</feature>
<feature type="region of interest" description="Disordered" evidence="2">
    <location>
        <begin position="664"/>
        <end position="791"/>
    </location>
</feature>
<dbReference type="AlphaFoldDB" id="A0AAD6BFK2"/>
<organism evidence="4 5">
    <name type="scientific">Pogonophryne albipinna</name>
    <dbReference type="NCBI Taxonomy" id="1090488"/>
    <lineage>
        <taxon>Eukaryota</taxon>
        <taxon>Metazoa</taxon>
        <taxon>Chordata</taxon>
        <taxon>Craniata</taxon>
        <taxon>Vertebrata</taxon>
        <taxon>Euteleostomi</taxon>
        <taxon>Actinopterygii</taxon>
        <taxon>Neopterygii</taxon>
        <taxon>Teleostei</taxon>
        <taxon>Neoteleostei</taxon>
        <taxon>Acanthomorphata</taxon>
        <taxon>Eupercaria</taxon>
        <taxon>Perciformes</taxon>
        <taxon>Notothenioidei</taxon>
        <taxon>Pogonophryne</taxon>
    </lineage>
</organism>
<gene>
    <name evidence="4" type="ORF">JOQ06_011859</name>
</gene>
<dbReference type="PROSITE" id="PS50853">
    <property type="entry name" value="FN3"/>
    <property type="match status" value="2"/>
</dbReference>
<protein>
    <recommendedName>
        <fullName evidence="3">Fibronectin type-III domain-containing protein</fullName>
    </recommendedName>
</protein>
<dbReference type="InterPro" id="IPR036116">
    <property type="entry name" value="FN3_sf"/>
</dbReference>
<evidence type="ECO:0000259" key="3">
    <source>
        <dbReference type="PROSITE" id="PS50853"/>
    </source>
</evidence>
<dbReference type="SMART" id="SM00060">
    <property type="entry name" value="FN3"/>
    <property type="match status" value="3"/>
</dbReference>
<keyword evidence="5" id="KW-1185">Reference proteome</keyword>
<feature type="compositionally biased region" description="Pro residues" evidence="2">
    <location>
        <begin position="669"/>
        <end position="767"/>
    </location>
</feature>
<evidence type="ECO:0000256" key="2">
    <source>
        <dbReference type="SAM" id="MobiDB-lite"/>
    </source>
</evidence>
<accession>A0AAD6BFK2</accession>
<dbReference type="Gene3D" id="2.60.40.10">
    <property type="entry name" value="Immunoglobulins"/>
    <property type="match status" value="4"/>
</dbReference>
<dbReference type="SUPFAM" id="SSF49265">
    <property type="entry name" value="Fibronectin type III"/>
    <property type="match status" value="3"/>
</dbReference>
<dbReference type="EMBL" id="JAPTMU010000006">
    <property type="protein sequence ID" value="KAJ4941988.1"/>
    <property type="molecule type" value="Genomic_DNA"/>
</dbReference>